<protein>
    <recommendedName>
        <fullName evidence="4">Ubiquitin-like domain-containing protein</fullName>
    </recommendedName>
</protein>
<feature type="region of interest" description="Disordered" evidence="1">
    <location>
        <begin position="73"/>
        <end position="95"/>
    </location>
</feature>
<evidence type="ECO:0008006" key="4">
    <source>
        <dbReference type="Google" id="ProtNLM"/>
    </source>
</evidence>
<evidence type="ECO:0000313" key="2">
    <source>
        <dbReference type="EMBL" id="KAK2704404.1"/>
    </source>
</evidence>
<dbReference type="Gene3D" id="3.10.20.90">
    <property type="entry name" value="Phosphatidylinositol 3-kinase Catalytic Subunit, Chain A, domain 1"/>
    <property type="match status" value="1"/>
</dbReference>
<sequence length="182" mass="19808">MSIIIIKCIAIGIPVSCAGVAGIAWVAKKYSELEMDESLMDGKPKSVTDTENVNVQATRKHVQIKNKIKVNSGTLTDKSKGRGTPSKSCESISPVVQKTAEAKARGETRLSSVNVESDKHILFINGSGKIRTVEVEPNSSIENVKLKIQHQLGIPKDEILLIVSSVDRLRVKYARSLGQTKK</sequence>
<reference evidence="2" key="1">
    <citation type="submission" date="2023-07" db="EMBL/GenBank/DDBJ databases">
        <title>Chromosome-level genome assembly of Artemia franciscana.</title>
        <authorList>
            <person name="Jo E."/>
        </authorList>
    </citation>
    <scope>NUCLEOTIDE SEQUENCE</scope>
    <source>
        <tissue evidence="2">Whole body</tissue>
    </source>
</reference>
<organism evidence="2 3">
    <name type="scientific">Artemia franciscana</name>
    <name type="common">Brine shrimp</name>
    <name type="synonym">Artemia sanfranciscana</name>
    <dbReference type="NCBI Taxonomy" id="6661"/>
    <lineage>
        <taxon>Eukaryota</taxon>
        <taxon>Metazoa</taxon>
        <taxon>Ecdysozoa</taxon>
        <taxon>Arthropoda</taxon>
        <taxon>Crustacea</taxon>
        <taxon>Branchiopoda</taxon>
        <taxon>Anostraca</taxon>
        <taxon>Artemiidae</taxon>
        <taxon>Artemia</taxon>
    </lineage>
</organism>
<dbReference type="InterPro" id="IPR029071">
    <property type="entry name" value="Ubiquitin-like_domsf"/>
</dbReference>
<name>A0AA88H6J2_ARTSF</name>
<dbReference type="Proteomes" id="UP001187531">
    <property type="component" value="Unassembled WGS sequence"/>
</dbReference>
<comment type="caution">
    <text evidence="2">The sequence shown here is derived from an EMBL/GenBank/DDBJ whole genome shotgun (WGS) entry which is preliminary data.</text>
</comment>
<proteinExistence type="predicted"/>
<dbReference type="AlphaFoldDB" id="A0AA88H6J2"/>
<gene>
    <name evidence="2" type="ORF">QYM36_016708</name>
</gene>
<keyword evidence="3" id="KW-1185">Reference proteome</keyword>
<dbReference type="EMBL" id="JAVRJZ010000021">
    <property type="protein sequence ID" value="KAK2704404.1"/>
    <property type="molecule type" value="Genomic_DNA"/>
</dbReference>
<dbReference type="SUPFAM" id="SSF54236">
    <property type="entry name" value="Ubiquitin-like"/>
    <property type="match status" value="1"/>
</dbReference>
<evidence type="ECO:0000313" key="3">
    <source>
        <dbReference type="Proteomes" id="UP001187531"/>
    </source>
</evidence>
<feature type="compositionally biased region" description="Polar residues" evidence="1">
    <location>
        <begin position="85"/>
        <end position="95"/>
    </location>
</feature>
<evidence type="ECO:0000256" key="1">
    <source>
        <dbReference type="SAM" id="MobiDB-lite"/>
    </source>
</evidence>
<accession>A0AA88H6J2</accession>